<protein>
    <recommendedName>
        <fullName evidence="9">Major facilitator superfamily (MFS) profile domain-containing protein</fullName>
    </recommendedName>
</protein>
<keyword evidence="8" id="KW-1185">Reference proteome</keyword>
<evidence type="ECO:0008006" key="9">
    <source>
        <dbReference type="Google" id="ProtNLM"/>
    </source>
</evidence>
<evidence type="ECO:0000256" key="2">
    <source>
        <dbReference type="ARBA" id="ARBA00022448"/>
    </source>
</evidence>
<dbReference type="Gene3D" id="1.20.1250.20">
    <property type="entry name" value="MFS general substrate transporter like domains"/>
    <property type="match status" value="1"/>
</dbReference>
<feature type="transmembrane region" description="Helical" evidence="6">
    <location>
        <begin position="65"/>
        <end position="88"/>
    </location>
</feature>
<dbReference type="SUPFAM" id="SSF103473">
    <property type="entry name" value="MFS general substrate transporter"/>
    <property type="match status" value="1"/>
</dbReference>
<dbReference type="InterPro" id="IPR005829">
    <property type="entry name" value="Sugar_transporter_CS"/>
</dbReference>
<evidence type="ECO:0000313" key="8">
    <source>
        <dbReference type="Proteomes" id="UP001189429"/>
    </source>
</evidence>
<evidence type="ECO:0000256" key="4">
    <source>
        <dbReference type="ARBA" id="ARBA00022989"/>
    </source>
</evidence>
<evidence type="ECO:0000313" key="7">
    <source>
        <dbReference type="EMBL" id="CAK0878565.1"/>
    </source>
</evidence>
<dbReference type="Proteomes" id="UP001189429">
    <property type="component" value="Unassembled WGS sequence"/>
</dbReference>
<dbReference type="InterPro" id="IPR005828">
    <property type="entry name" value="MFS_sugar_transport-like"/>
</dbReference>
<keyword evidence="3 6" id="KW-0812">Transmembrane</keyword>
<keyword evidence="5 6" id="KW-0472">Membrane</keyword>
<evidence type="ECO:0000256" key="1">
    <source>
        <dbReference type="ARBA" id="ARBA00004141"/>
    </source>
</evidence>
<evidence type="ECO:0000256" key="3">
    <source>
        <dbReference type="ARBA" id="ARBA00022692"/>
    </source>
</evidence>
<evidence type="ECO:0000256" key="6">
    <source>
        <dbReference type="SAM" id="Phobius"/>
    </source>
</evidence>
<keyword evidence="2" id="KW-0813">Transport</keyword>
<proteinExistence type="predicted"/>
<accession>A0ABN9VY24</accession>
<dbReference type="InterPro" id="IPR036259">
    <property type="entry name" value="MFS_trans_sf"/>
</dbReference>
<comment type="caution">
    <text evidence="7">The sequence shown here is derived from an EMBL/GenBank/DDBJ whole genome shotgun (WGS) entry which is preliminary data.</text>
</comment>
<comment type="subcellular location">
    <subcellularLocation>
        <location evidence="1">Membrane</location>
        <topology evidence="1">Multi-pass membrane protein</topology>
    </subcellularLocation>
</comment>
<dbReference type="PROSITE" id="PS00216">
    <property type="entry name" value="SUGAR_TRANSPORT_1"/>
    <property type="match status" value="1"/>
</dbReference>
<dbReference type="Pfam" id="PF00083">
    <property type="entry name" value="Sugar_tr"/>
    <property type="match status" value="1"/>
</dbReference>
<organism evidence="7 8">
    <name type="scientific">Prorocentrum cordatum</name>
    <dbReference type="NCBI Taxonomy" id="2364126"/>
    <lineage>
        <taxon>Eukaryota</taxon>
        <taxon>Sar</taxon>
        <taxon>Alveolata</taxon>
        <taxon>Dinophyceae</taxon>
        <taxon>Prorocentrales</taxon>
        <taxon>Prorocentraceae</taxon>
        <taxon>Prorocentrum</taxon>
    </lineage>
</organism>
<dbReference type="PANTHER" id="PTHR23511:SF34">
    <property type="entry name" value="SYNAPTIC VESICLE GLYCOPROTEIN 2"/>
    <property type="match status" value="1"/>
</dbReference>
<gene>
    <name evidence="7" type="ORF">PCOR1329_LOCUS62289</name>
</gene>
<feature type="transmembrane region" description="Helical" evidence="6">
    <location>
        <begin position="35"/>
        <end position="53"/>
    </location>
</feature>
<dbReference type="PANTHER" id="PTHR23511">
    <property type="entry name" value="SYNAPTIC VESICLE GLYCOPROTEIN 2"/>
    <property type="match status" value="1"/>
</dbReference>
<dbReference type="EMBL" id="CAUYUJ010017861">
    <property type="protein sequence ID" value="CAK0878565.1"/>
    <property type="molecule type" value="Genomic_DNA"/>
</dbReference>
<feature type="transmembrane region" description="Helical" evidence="6">
    <location>
        <begin position="94"/>
        <end position="119"/>
    </location>
</feature>
<sequence>MAAAARPGRRLDDVIDDIGYGRAQHSILLYGGGKSVLSGGVVLMLNVAANSISSEYSLQNMERGALVSCVFVGNMFGNIFSGYVADLWGRRPPLLLACMLMTVATLASTAVAGFWWMIFESGFLRILRLLRLRSTYSVPDVSDFVRRHPSFQFSRTSATPRLFLSNLEFSNDFIDAQSLNSIWNSSLYRNVRDAPLFNFLLDVRGAQHSYSHQGGNDAQTFNFQLDVNHAHNSYTDVSDVFPYVFKTTVSSARSLKVLIAWRPNSY</sequence>
<evidence type="ECO:0000256" key="5">
    <source>
        <dbReference type="ARBA" id="ARBA00023136"/>
    </source>
</evidence>
<reference evidence="7" key="1">
    <citation type="submission" date="2023-10" db="EMBL/GenBank/DDBJ databases">
        <authorList>
            <person name="Chen Y."/>
            <person name="Shah S."/>
            <person name="Dougan E. K."/>
            <person name="Thang M."/>
            <person name="Chan C."/>
        </authorList>
    </citation>
    <scope>NUCLEOTIDE SEQUENCE [LARGE SCALE GENOMIC DNA]</scope>
</reference>
<name>A0ABN9VY24_9DINO</name>
<keyword evidence="4 6" id="KW-1133">Transmembrane helix</keyword>